<proteinExistence type="predicted"/>
<feature type="compositionally biased region" description="Low complexity" evidence="1">
    <location>
        <begin position="7"/>
        <end position="20"/>
    </location>
</feature>
<feature type="compositionally biased region" description="Low complexity" evidence="1">
    <location>
        <begin position="468"/>
        <end position="492"/>
    </location>
</feature>
<dbReference type="Proteomes" id="UP000292702">
    <property type="component" value="Unassembled WGS sequence"/>
</dbReference>
<feature type="compositionally biased region" description="Polar residues" evidence="1">
    <location>
        <begin position="428"/>
        <end position="447"/>
    </location>
</feature>
<organism evidence="2 3">
    <name type="scientific">Steccherinum ochraceum</name>
    <dbReference type="NCBI Taxonomy" id="92696"/>
    <lineage>
        <taxon>Eukaryota</taxon>
        <taxon>Fungi</taxon>
        <taxon>Dikarya</taxon>
        <taxon>Basidiomycota</taxon>
        <taxon>Agaricomycotina</taxon>
        <taxon>Agaricomycetes</taxon>
        <taxon>Polyporales</taxon>
        <taxon>Steccherinaceae</taxon>
        <taxon>Steccherinum</taxon>
    </lineage>
</organism>
<evidence type="ECO:0000313" key="3">
    <source>
        <dbReference type="Proteomes" id="UP000292702"/>
    </source>
</evidence>
<dbReference type="AlphaFoldDB" id="A0A4R0RM77"/>
<feature type="region of interest" description="Disordered" evidence="1">
    <location>
        <begin position="1"/>
        <end position="69"/>
    </location>
</feature>
<feature type="compositionally biased region" description="Polar residues" evidence="1">
    <location>
        <begin position="315"/>
        <end position="342"/>
    </location>
</feature>
<dbReference type="EMBL" id="RWJN01000071">
    <property type="protein sequence ID" value="TCD68272.1"/>
    <property type="molecule type" value="Genomic_DNA"/>
</dbReference>
<feature type="compositionally biased region" description="Polar residues" evidence="1">
    <location>
        <begin position="29"/>
        <end position="45"/>
    </location>
</feature>
<feature type="compositionally biased region" description="Low complexity" evidence="1">
    <location>
        <begin position="535"/>
        <end position="549"/>
    </location>
</feature>
<evidence type="ECO:0000256" key="1">
    <source>
        <dbReference type="SAM" id="MobiDB-lite"/>
    </source>
</evidence>
<keyword evidence="3" id="KW-1185">Reference proteome</keyword>
<feature type="compositionally biased region" description="Low complexity" evidence="1">
    <location>
        <begin position="47"/>
        <end position="66"/>
    </location>
</feature>
<feature type="compositionally biased region" description="Pro residues" evidence="1">
    <location>
        <begin position="504"/>
        <end position="519"/>
    </location>
</feature>
<sequence length="674" mass="72291">MPISPFLSRTKSLLSDSSPSPTSPPNDYQPRTSTSAVFPSLTRLNTAPGSSRPASQPAGSSSSSGPINAQSTPLVSFRLSGPSFLDVVIRDRADKEPIYIIETIHESTSIYRLNPFTERALKVSTIHWPTSVTKSKSKSGRTVQMTDARWRDAEDFLKLGPLGSVATRKFTIPHYPHPLKWKLVPGGHFYCSTAGANGPFAILDTAVLNAPARLSVFHNCMEDSRADEQESYKGVPVMLLDYLIVTALLLVTETQEWLDRAQNGDGAVRIPGSSAYSVQRWLAIIHGHPLPPSPPVSPAETTHSAAWTVDRRISGATTSSGPRSAATSDFSSMPSTPATSVHSGFFASGHEDVPPVPPLPDLSRWSQQDLLGQDVIYRNAQAYGSSHSLLPPSPPAQQQTTPRGAQLPQPPLRPSRLGRQLPTPPQPLSIQRPSTSDGYSSTSTIAPGSSPPVHPGIQAVPRSERARSPSPSLHSNTSSGSGGSRRSQLRNSARSSLGSRSATIPPPLPPPSDTLPLPPKIAQEYQPATYRTSGGYHSSPLGQSSSGLLAANPDPPTAEEQEQIRQLTEMALTGRPYPSPSPRPPQPTTLSPPPTLSLPPTVPEHQVLPPQEFSPPLESFARMQMADGGPVRMRDALARQSYAETIYEMPPPAYDAIDFSAPHVSMPQRAHGHG</sequence>
<gene>
    <name evidence="2" type="ORF">EIP91_011238</name>
</gene>
<name>A0A4R0RM77_9APHY</name>
<dbReference type="OrthoDB" id="3270497at2759"/>
<accession>A0A4R0RM77</accession>
<evidence type="ECO:0000313" key="2">
    <source>
        <dbReference type="EMBL" id="TCD68272.1"/>
    </source>
</evidence>
<protein>
    <submittedName>
        <fullName evidence="2">Uncharacterized protein</fullName>
    </submittedName>
</protein>
<feature type="region of interest" description="Disordered" evidence="1">
    <location>
        <begin position="385"/>
        <end position="615"/>
    </location>
</feature>
<feature type="region of interest" description="Disordered" evidence="1">
    <location>
        <begin position="312"/>
        <end position="361"/>
    </location>
</feature>
<feature type="compositionally biased region" description="Pro residues" evidence="1">
    <location>
        <begin position="577"/>
        <end position="602"/>
    </location>
</feature>
<feature type="compositionally biased region" description="Polar residues" evidence="1">
    <location>
        <begin position="493"/>
        <end position="502"/>
    </location>
</feature>
<comment type="caution">
    <text evidence="2">The sequence shown here is derived from an EMBL/GenBank/DDBJ whole genome shotgun (WGS) entry which is preliminary data.</text>
</comment>
<reference evidence="2 3" key="1">
    <citation type="submission" date="2018-11" db="EMBL/GenBank/DDBJ databases">
        <title>Genome assembly of Steccherinum ochraceum LE-BIN_3174, the white-rot fungus of the Steccherinaceae family (The Residual Polyporoid clade, Polyporales, Basidiomycota).</title>
        <authorList>
            <person name="Fedorova T.V."/>
            <person name="Glazunova O.A."/>
            <person name="Landesman E.O."/>
            <person name="Moiseenko K.V."/>
            <person name="Psurtseva N.V."/>
            <person name="Savinova O.S."/>
            <person name="Shakhova N.V."/>
            <person name="Tyazhelova T.V."/>
            <person name="Vasina D.V."/>
        </authorList>
    </citation>
    <scope>NUCLEOTIDE SEQUENCE [LARGE SCALE GENOMIC DNA]</scope>
    <source>
        <strain evidence="2 3">LE-BIN_3174</strain>
    </source>
</reference>